<dbReference type="PANTHER" id="PTHR35526:SF3">
    <property type="entry name" value="ANTI-SIGMA-F FACTOR RSBW"/>
    <property type="match status" value="1"/>
</dbReference>
<dbReference type="PANTHER" id="PTHR35526">
    <property type="entry name" value="ANTI-SIGMA-F FACTOR RSBW-RELATED"/>
    <property type="match status" value="1"/>
</dbReference>
<dbReference type="AlphaFoldDB" id="A0A918IZU2"/>
<dbReference type="Pfam" id="PF13581">
    <property type="entry name" value="HATPase_c_2"/>
    <property type="match status" value="1"/>
</dbReference>
<dbReference type="GO" id="GO:0004674">
    <property type="term" value="F:protein serine/threonine kinase activity"/>
    <property type="evidence" value="ECO:0007669"/>
    <property type="project" value="UniProtKB-KW"/>
</dbReference>
<dbReference type="InterPro" id="IPR003594">
    <property type="entry name" value="HATPase_dom"/>
</dbReference>
<reference evidence="3" key="2">
    <citation type="submission" date="2020-09" db="EMBL/GenBank/DDBJ databases">
        <authorList>
            <person name="Sun Q."/>
            <person name="Kim S."/>
        </authorList>
    </citation>
    <scope>NUCLEOTIDE SEQUENCE</scope>
    <source>
        <strain evidence="3">KCTC 23714</strain>
    </source>
</reference>
<dbReference type="EMBL" id="BMYQ01000012">
    <property type="protein sequence ID" value="GGW40461.1"/>
    <property type="molecule type" value="Genomic_DNA"/>
</dbReference>
<keyword evidence="1" id="KW-0723">Serine/threonine-protein kinase</keyword>
<evidence type="ECO:0000256" key="1">
    <source>
        <dbReference type="ARBA" id="ARBA00022527"/>
    </source>
</evidence>
<keyword evidence="4" id="KW-1185">Reference proteome</keyword>
<keyword evidence="1" id="KW-0808">Transferase</keyword>
<feature type="domain" description="Histidine kinase/HSP90-like ATPase" evidence="2">
    <location>
        <begin position="29"/>
        <end position="133"/>
    </location>
</feature>
<dbReference type="Proteomes" id="UP000628984">
    <property type="component" value="Unassembled WGS sequence"/>
</dbReference>
<dbReference type="RefSeq" id="WP_189634792.1">
    <property type="nucleotide sequence ID" value="NZ_BMYQ01000012.1"/>
</dbReference>
<dbReference type="Gene3D" id="3.30.565.10">
    <property type="entry name" value="Histidine kinase-like ATPase, C-terminal domain"/>
    <property type="match status" value="1"/>
</dbReference>
<proteinExistence type="predicted"/>
<gene>
    <name evidence="3" type="ORF">GCM10011452_31060</name>
</gene>
<protein>
    <submittedName>
        <fullName evidence="3">ATPase</fullName>
    </submittedName>
</protein>
<keyword evidence="1" id="KW-0418">Kinase</keyword>
<evidence type="ECO:0000313" key="4">
    <source>
        <dbReference type="Proteomes" id="UP000628984"/>
    </source>
</evidence>
<evidence type="ECO:0000313" key="3">
    <source>
        <dbReference type="EMBL" id="GGW40461.1"/>
    </source>
</evidence>
<evidence type="ECO:0000259" key="2">
    <source>
        <dbReference type="Pfam" id="PF13581"/>
    </source>
</evidence>
<dbReference type="SUPFAM" id="SSF55874">
    <property type="entry name" value="ATPase domain of HSP90 chaperone/DNA topoisomerase II/histidine kinase"/>
    <property type="match status" value="1"/>
</dbReference>
<dbReference type="InterPro" id="IPR050267">
    <property type="entry name" value="Anti-sigma-factor_SerPK"/>
</dbReference>
<dbReference type="InterPro" id="IPR036890">
    <property type="entry name" value="HATPase_C_sf"/>
</dbReference>
<accession>A0A918IZU2</accession>
<dbReference type="CDD" id="cd16936">
    <property type="entry name" value="HATPase_RsbW-like"/>
    <property type="match status" value="1"/>
</dbReference>
<organism evidence="3 4">
    <name type="scientific">Gemmobacter lanyuensis</name>
    <dbReference type="NCBI Taxonomy" id="1054497"/>
    <lineage>
        <taxon>Bacteria</taxon>
        <taxon>Pseudomonadati</taxon>
        <taxon>Pseudomonadota</taxon>
        <taxon>Alphaproteobacteria</taxon>
        <taxon>Rhodobacterales</taxon>
        <taxon>Paracoccaceae</taxon>
        <taxon>Gemmobacter</taxon>
    </lineage>
</organism>
<comment type="caution">
    <text evidence="3">The sequence shown here is derived from an EMBL/GenBank/DDBJ whole genome shotgun (WGS) entry which is preliminary data.</text>
</comment>
<name>A0A918IZU2_9RHOB</name>
<sequence length="141" mass="15394">MPEILLVIASDPFAVRAALGQILDDPCMADLRSDLRARAEIVLAEVLNNVVEHAYADGPGEIILHLRCVQGGVICRIRDFGRAMPGLALPGGAAIGPDPVELPEGGFGWHLIRCLTEDLQYCRRDSRNELSFRLPETARAH</sequence>
<reference evidence="3" key="1">
    <citation type="journal article" date="2014" name="Int. J. Syst. Evol. Microbiol.">
        <title>Complete genome sequence of Corynebacterium casei LMG S-19264T (=DSM 44701T), isolated from a smear-ripened cheese.</title>
        <authorList>
            <consortium name="US DOE Joint Genome Institute (JGI-PGF)"/>
            <person name="Walter F."/>
            <person name="Albersmeier A."/>
            <person name="Kalinowski J."/>
            <person name="Ruckert C."/>
        </authorList>
    </citation>
    <scope>NUCLEOTIDE SEQUENCE</scope>
    <source>
        <strain evidence="3">KCTC 23714</strain>
    </source>
</reference>